<dbReference type="InterPro" id="IPR012452">
    <property type="entry name" value="DUF1657"/>
</dbReference>
<dbReference type="PANTHER" id="PTHR34582">
    <property type="entry name" value="UPF0702 TRANSMEMBRANE PROTEIN YCAP"/>
    <property type="match status" value="1"/>
</dbReference>
<evidence type="ECO:0000259" key="9">
    <source>
        <dbReference type="Pfam" id="PF04239"/>
    </source>
</evidence>
<evidence type="ECO:0000259" key="10">
    <source>
        <dbReference type="Pfam" id="PF20730"/>
    </source>
</evidence>
<name>A0ABS4IGV2_9BACI</name>
<keyword evidence="7" id="KW-0175">Coiled coil</keyword>
<feature type="domain" description="YetF C-terminal" evidence="9">
    <location>
        <begin position="82"/>
        <end position="214"/>
    </location>
</feature>
<comment type="subcellular location">
    <subcellularLocation>
        <location evidence="1">Cell membrane</location>
        <topology evidence="1">Multi-pass membrane protein</topology>
    </subcellularLocation>
</comment>
<keyword evidence="12" id="KW-1185">Reference proteome</keyword>
<keyword evidence="4 8" id="KW-0812">Transmembrane</keyword>
<evidence type="ECO:0000256" key="6">
    <source>
        <dbReference type="ARBA" id="ARBA00023136"/>
    </source>
</evidence>
<evidence type="ECO:0000256" key="8">
    <source>
        <dbReference type="SAM" id="Phobius"/>
    </source>
</evidence>
<dbReference type="Gene3D" id="3.30.240.20">
    <property type="entry name" value="bsu07140 like domains"/>
    <property type="match status" value="2"/>
</dbReference>
<dbReference type="Pfam" id="PF04239">
    <property type="entry name" value="DUF421"/>
    <property type="match status" value="1"/>
</dbReference>
<protein>
    <submittedName>
        <fullName evidence="11">Uncharacterized membrane protein YcaP (DUF421 family)</fullName>
    </submittedName>
</protein>
<evidence type="ECO:0000256" key="7">
    <source>
        <dbReference type="SAM" id="Coils"/>
    </source>
</evidence>
<keyword evidence="5 8" id="KW-1133">Transmembrane helix</keyword>
<proteinExistence type="inferred from homology"/>
<evidence type="ECO:0000256" key="3">
    <source>
        <dbReference type="ARBA" id="ARBA00022475"/>
    </source>
</evidence>
<comment type="caution">
    <text evidence="11">The sequence shown here is derived from an EMBL/GenBank/DDBJ whole genome shotgun (WGS) entry which is preliminary data.</text>
</comment>
<feature type="transmembrane region" description="Helical" evidence="8">
    <location>
        <begin position="59"/>
        <end position="77"/>
    </location>
</feature>
<dbReference type="RefSeq" id="WP_209463316.1">
    <property type="nucleotide sequence ID" value="NZ_CP110224.1"/>
</dbReference>
<dbReference type="Pfam" id="PF20730">
    <property type="entry name" value="YetF_N"/>
    <property type="match status" value="1"/>
</dbReference>
<evidence type="ECO:0000256" key="5">
    <source>
        <dbReference type="ARBA" id="ARBA00022989"/>
    </source>
</evidence>
<dbReference type="InterPro" id="IPR023090">
    <property type="entry name" value="UPF0702_alpha/beta_dom_sf"/>
</dbReference>
<dbReference type="Pfam" id="PF07870">
    <property type="entry name" value="DUF1657"/>
    <property type="match status" value="1"/>
</dbReference>
<evidence type="ECO:0000313" key="12">
    <source>
        <dbReference type="Proteomes" id="UP001519345"/>
    </source>
</evidence>
<reference evidence="11 12" key="1">
    <citation type="submission" date="2021-03" db="EMBL/GenBank/DDBJ databases">
        <title>Genomic Encyclopedia of Type Strains, Phase IV (KMG-IV): sequencing the most valuable type-strain genomes for metagenomic binning, comparative biology and taxonomic classification.</title>
        <authorList>
            <person name="Goeker M."/>
        </authorList>
    </citation>
    <scope>NUCLEOTIDE SEQUENCE [LARGE SCALE GENOMIC DNA]</scope>
    <source>
        <strain evidence="11 12">DSM 25609</strain>
    </source>
</reference>
<gene>
    <name evidence="11" type="ORF">J2Z83_002289</name>
</gene>
<accession>A0ABS4IGV2</accession>
<evidence type="ECO:0000313" key="11">
    <source>
        <dbReference type="EMBL" id="MBP1970171.1"/>
    </source>
</evidence>
<dbReference type="EMBL" id="JAGGKX010000011">
    <property type="protein sequence ID" value="MBP1970171.1"/>
    <property type="molecule type" value="Genomic_DNA"/>
</dbReference>
<evidence type="ECO:0000256" key="1">
    <source>
        <dbReference type="ARBA" id="ARBA00004651"/>
    </source>
</evidence>
<comment type="similarity">
    <text evidence="2">Belongs to the UPF0702 family.</text>
</comment>
<organism evidence="11 12">
    <name type="scientific">Virgibacillus natechei</name>
    <dbReference type="NCBI Taxonomy" id="1216297"/>
    <lineage>
        <taxon>Bacteria</taxon>
        <taxon>Bacillati</taxon>
        <taxon>Bacillota</taxon>
        <taxon>Bacilli</taxon>
        <taxon>Bacillales</taxon>
        <taxon>Bacillaceae</taxon>
        <taxon>Virgibacillus</taxon>
    </lineage>
</organism>
<feature type="domain" description="YetF-like N-terminal transmembrane" evidence="10">
    <location>
        <begin position="8"/>
        <end position="76"/>
    </location>
</feature>
<feature type="coiled-coil region" evidence="7">
    <location>
        <begin position="260"/>
        <end position="287"/>
    </location>
</feature>
<keyword evidence="3" id="KW-1003">Cell membrane</keyword>
<dbReference type="InterPro" id="IPR048454">
    <property type="entry name" value="YetF_N"/>
</dbReference>
<dbReference type="PANTHER" id="PTHR34582:SF7">
    <property type="entry name" value="UPF0702 TRANSMEMBRANE PROTEIN YDFS"/>
    <property type="match status" value="1"/>
</dbReference>
<evidence type="ECO:0000256" key="4">
    <source>
        <dbReference type="ARBA" id="ARBA00022692"/>
    </source>
</evidence>
<dbReference type="Proteomes" id="UP001519345">
    <property type="component" value="Unassembled WGS sequence"/>
</dbReference>
<sequence>MAESVYVLIRGLSAFVLMFVLTRMMGKRHITQLTYYDYIVGISIGSIAAKMTFDPHVRMSNFILAMLIWTIIPIILSKLELKSNRFRDLMEGDSVTLIKNGKILEENLKKETLTVDELMVLLRRQGFFKISDIESAILEKDGELSVMKRRELEPLTPTDVGMDVQTERPPCITVVDGNLLEKTMNDYGYTKEWLLEEVKKQGATDFSDVFLAQIDSMGNVYVDLYDDNIKSSKIKDQLLLAANIKQLQSNLVNFSLQTDNKEAKKMYNEYAKQMDQLMEDMSVYLKE</sequence>
<feature type="transmembrane region" description="Helical" evidence="8">
    <location>
        <begin position="6"/>
        <end position="23"/>
    </location>
</feature>
<evidence type="ECO:0000256" key="2">
    <source>
        <dbReference type="ARBA" id="ARBA00006448"/>
    </source>
</evidence>
<dbReference type="InterPro" id="IPR007353">
    <property type="entry name" value="DUF421"/>
</dbReference>
<keyword evidence="6 8" id="KW-0472">Membrane</keyword>